<keyword evidence="2" id="KW-1185">Reference proteome</keyword>
<reference evidence="1 2" key="1">
    <citation type="submission" date="2018-06" db="EMBL/GenBank/DDBJ databases">
        <title>Genomic Encyclopedia of Archaeal and Bacterial Type Strains, Phase II (KMG-II): from individual species to whole genera.</title>
        <authorList>
            <person name="Goeker M."/>
        </authorList>
    </citation>
    <scope>NUCLEOTIDE SEQUENCE [LARGE SCALE GENOMIC DNA]</scope>
    <source>
        <strain evidence="1 2">DSM 23857</strain>
    </source>
</reference>
<proteinExistence type="predicted"/>
<sequence>MKDRIIRASYDEETITVYQAFNTHIAQAAVRRGTFCAPFKRDRMTWIKPSFLWMMYRSGWATKENQEHILAVKLKRAGFEEALSMATLATFNTFIYTTKEDWQSQLQSTPVRVQWDPEKDLHLNPLPYRSIQIGLSGEAVHRYLDNWIVDVQDITPFCKEVHHLVQTNQLEAAQQELPAELEYPLPFKIGETINLSV</sequence>
<dbReference type="InterPro" id="IPR025633">
    <property type="entry name" value="DUF4291"/>
</dbReference>
<accession>A0A327QCH5</accession>
<protein>
    <submittedName>
        <fullName evidence="1">Uncharacterized protein DUF4291</fullName>
    </submittedName>
</protein>
<dbReference type="Pfam" id="PF14124">
    <property type="entry name" value="DUF4291"/>
    <property type="match status" value="1"/>
</dbReference>
<name>A0A327QCH5_9BACT</name>
<dbReference type="EMBL" id="QLLL01000006">
    <property type="protein sequence ID" value="RAJ02259.1"/>
    <property type="molecule type" value="Genomic_DNA"/>
</dbReference>
<dbReference type="OrthoDB" id="65842at2"/>
<dbReference type="Proteomes" id="UP000249547">
    <property type="component" value="Unassembled WGS sequence"/>
</dbReference>
<dbReference type="AlphaFoldDB" id="A0A327QCH5"/>
<dbReference type="PANTHER" id="PTHR38567:SF1">
    <property type="entry name" value="DUF4291 DOMAIN-CONTAINING PROTEIN"/>
    <property type="match status" value="1"/>
</dbReference>
<organism evidence="1 2">
    <name type="scientific">Chitinophaga skermanii</name>
    <dbReference type="NCBI Taxonomy" id="331697"/>
    <lineage>
        <taxon>Bacteria</taxon>
        <taxon>Pseudomonadati</taxon>
        <taxon>Bacteroidota</taxon>
        <taxon>Chitinophagia</taxon>
        <taxon>Chitinophagales</taxon>
        <taxon>Chitinophagaceae</taxon>
        <taxon>Chitinophaga</taxon>
    </lineage>
</organism>
<gene>
    <name evidence="1" type="ORF">LX64_03268</name>
</gene>
<dbReference type="RefSeq" id="WP_111598706.1">
    <property type="nucleotide sequence ID" value="NZ_QLLL01000006.1"/>
</dbReference>
<evidence type="ECO:0000313" key="2">
    <source>
        <dbReference type="Proteomes" id="UP000249547"/>
    </source>
</evidence>
<evidence type="ECO:0000313" key="1">
    <source>
        <dbReference type="EMBL" id="RAJ02259.1"/>
    </source>
</evidence>
<dbReference type="PANTHER" id="PTHR38567">
    <property type="entry name" value="DUF4291 DOMAIN-CONTAINING PROTEIN"/>
    <property type="match status" value="1"/>
</dbReference>
<comment type="caution">
    <text evidence="1">The sequence shown here is derived from an EMBL/GenBank/DDBJ whole genome shotgun (WGS) entry which is preliminary data.</text>
</comment>